<name>A0A9X2SCX6_9BACL</name>
<feature type="transmembrane region" description="Helical" evidence="1">
    <location>
        <begin position="94"/>
        <end position="114"/>
    </location>
</feature>
<keyword evidence="1" id="KW-0472">Membrane</keyword>
<feature type="transmembrane region" description="Helical" evidence="1">
    <location>
        <begin position="65"/>
        <end position="82"/>
    </location>
</feature>
<accession>A0A9X2SCX6</accession>
<reference evidence="2" key="1">
    <citation type="submission" date="2022-08" db="EMBL/GenBank/DDBJ databases">
        <title>The genomic sequence of strain Paenibacillus sp. SCIV0701.</title>
        <authorList>
            <person name="Zhao H."/>
        </authorList>
    </citation>
    <scope>NUCLEOTIDE SEQUENCE</scope>
    <source>
        <strain evidence="2">SCIV0701</strain>
    </source>
</reference>
<dbReference type="RefSeq" id="WP_257450159.1">
    <property type="nucleotide sequence ID" value="NZ_JANIPJ010000018.1"/>
</dbReference>
<gene>
    <name evidence="2" type="ORF">NQZ67_22065</name>
</gene>
<comment type="caution">
    <text evidence="2">The sequence shown here is derived from an EMBL/GenBank/DDBJ whole genome shotgun (WGS) entry which is preliminary data.</text>
</comment>
<dbReference type="EMBL" id="JANIPJ010000018">
    <property type="protein sequence ID" value="MCR2806572.1"/>
    <property type="molecule type" value="Genomic_DNA"/>
</dbReference>
<evidence type="ECO:0000256" key="1">
    <source>
        <dbReference type="SAM" id="Phobius"/>
    </source>
</evidence>
<organism evidence="2 3">
    <name type="scientific">Paenibacillus soyae</name>
    <dbReference type="NCBI Taxonomy" id="2969249"/>
    <lineage>
        <taxon>Bacteria</taxon>
        <taxon>Bacillati</taxon>
        <taxon>Bacillota</taxon>
        <taxon>Bacilli</taxon>
        <taxon>Bacillales</taxon>
        <taxon>Paenibacillaceae</taxon>
        <taxon>Paenibacillus</taxon>
    </lineage>
</organism>
<evidence type="ECO:0000313" key="3">
    <source>
        <dbReference type="Proteomes" id="UP001141950"/>
    </source>
</evidence>
<protein>
    <submittedName>
        <fullName evidence="2">Uncharacterized protein</fullName>
    </submittedName>
</protein>
<dbReference type="AlphaFoldDB" id="A0A9X2SCX6"/>
<sequence>MRADEWYSWNVVGIAVGLLSWVTVLYLLVRGYRKQETKPAIWKMLFAALVGFFSFSFKVPLFGQMVNIALLPLGVWILSWFIRRRSWPRYRKFAWTGFWANYLFLATALLAGFVHSALYDKNDPHTYLADTRDARIAGTHPSAREAEFDEELFREAMASAASADMKNSLDWYYESRHQNGELYQEERFPYALFGAKPRWGSGLIAAVYLESDGKGLLLASEGRYYYYRSEKPMMEWEAEE</sequence>
<feature type="transmembrane region" description="Helical" evidence="1">
    <location>
        <begin position="6"/>
        <end position="28"/>
    </location>
</feature>
<keyword evidence="3" id="KW-1185">Reference proteome</keyword>
<keyword evidence="1" id="KW-1133">Transmembrane helix</keyword>
<keyword evidence="1" id="KW-0812">Transmembrane</keyword>
<dbReference type="Proteomes" id="UP001141950">
    <property type="component" value="Unassembled WGS sequence"/>
</dbReference>
<proteinExistence type="predicted"/>
<evidence type="ECO:0000313" key="2">
    <source>
        <dbReference type="EMBL" id="MCR2806572.1"/>
    </source>
</evidence>